<reference evidence="2 3" key="1">
    <citation type="submission" date="2024-09" db="EMBL/GenBank/DDBJ databases">
        <authorList>
            <person name="Lee S.D."/>
        </authorList>
    </citation>
    <scope>NUCLEOTIDE SEQUENCE [LARGE SCALE GENOMIC DNA]</scope>
    <source>
        <strain evidence="2 3">N1-5</strain>
    </source>
</reference>
<feature type="domain" description="Peptidoglycan binding-like" evidence="1">
    <location>
        <begin position="59"/>
        <end position="95"/>
    </location>
</feature>
<evidence type="ECO:0000313" key="2">
    <source>
        <dbReference type="EMBL" id="MFC1403377.1"/>
    </source>
</evidence>
<accession>A0ABV6UPJ3</accession>
<dbReference type="InterPro" id="IPR002477">
    <property type="entry name" value="Peptidoglycan-bd-like"/>
</dbReference>
<dbReference type="Gene3D" id="1.10.101.10">
    <property type="entry name" value="PGBD-like superfamily/PGBD"/>
    <property type="match status" value="1"/>
</dbReference>
<dbReference type="EMBL" id="JBHEZZ010000010">
    <property type="protein sequence ID" value="MFC1403377.1"/>
    <property type="molecule type" value="Genomic_DNA"/>
</dbReference>
<dbReference type="InterPro" id="IPR036365">
    <property type="entry name" value="PGBD-like_sf"/>
</dbReference>
<dbReference type="Pfam" id="PF01471">
    <property type="entry name" value="PG_binding_1"/>
    <property type="match status" value="1"/>
</dbReference>
<gene>
    <name evidence="2" type="ORF">ACEZDJ_18990</name>
</gene>
<dbReference type="Proteomes" id="UP001592528">
    <property type="component" value="Unassembled WGS sequence"/>
</dbReference>
<dbReference type="RefSeq" id="WP_030254922.1">
    <property type="nucleotide sequence ID" value="NZ_JBHEZZ010000010.1"/>
</dbReference>
<protein>
    <submittedName>
        <fullName evidence="2">Peptidoglycan-binding protein</fullName>
    </submittedName>
</protein>
<comment type="caution">
    <text evidence="2">The sequence shown here is derived from an EMBL/GenBank/DDBJ whole genome shotgun (WGS) entry which is preliminary data.</text>
</comment>
<dbReference type="SUPFAM" id="SSF47090">
    <property type="entry name" value="PGBD-like"/>
    <property type="match status" value="1"/>
</dbReference>
<keyword evidence="3" id="KW-1185">Reference proteome</keyword>
<evidence type="ECO:0000259" key="1">
    <source>
        <dbReference type="Pfam" id="PF01471"/>
    </source>
</evidence>
<dbReference type="InterPro" id="IPR036366">
    <property type="entry name" value="PGBDSf"/>
</dbReference>
<name>A0ABV6UPJ3_9ACTN</name>
<sequence length="131" mass="13984">MPTRHLLQRHLVQGTLALGMLGSAVFGLTGTAYAVTPINYWSSACPTQNLHEGEGDGCVAYLQEQLNKSQVTPTVAVDGSFGPKTEAAVIAFQQYVDDNYTGLPYPSLSVDGVAGPQTRTDLDTWDSHVGQ</sequence>
<proteinExistence type="predicted"/>
<organism evidence="2 3">
    <name type="scientific">Streptacidiphilus cavernicola</name>
    <dbReference type="NCBI Taxonomy" id="3342716"/>
    <lineage>
        <taxon>Bacteria</taxon>
        <taxon>Bacillati</taxon>
        <taxon>Actinomycetota</taxon>
        <taxon>Actinomycetes</taxon>
        <taxon>Kitasatosporales</taxon>
        <taxon>Streptomycetaceae</taxon>
        <taxon>Streptacidiphilus</taxon>
    </lineage>
</organism>
<evidence type="ECO:0000313" key="3">
    <source>
        <dbReference type="Proteomes" id="UP001592528"/>
    </source>
</evidence>